<dbReference type="InterPro" id="IPR036691">
    <property type="entry name" value="Endo/exonu/phosph_ase_sf"/>
</dbReference>
<gene>
    <name evidence="10" type="ORF">SAMN04488117_11516</name>
</gene>
<feature type="binding site" evidence="7">
    <location>
        <position position="166"/>
    </location>
    <ligand>
        <name>Mg(2+)</name>
        <dbReference type="ChEBI" id="CHEBI:18420"/>
        <label>1</label>
    </ligand>
</feature>
<evidence type="ECO:0000313" key="10">
    <source>
        <dbReference type="EMBL" id="SDG25895.1"/>
    </source>
</evidence>
<dbReference type="AlphaFoldDB" id="A0A1G7SS54"/>
<evidence type="ECO:0000256" key="7">
    <source>
        <dbReference type="PIRSR" id="PIRSR604808-2"/>
    </source>
</evidence>
<keyword evidence="4" id="KW-0378">Hydrolase</keyword>
<proteinExistence type="inferred from homology"/>
<feature type="active site" description="Proton donor/acceptor" evidence="6">
    <location>
        <position position="166"/>
    </location>
</feature>
<feature type="site" description="Interaction with DNA substrate" evidence="8">
    <location>
        <position position="267"/>
    </location>
</feature>
<evidence type="ECO:0000256" key="2">
    <source>
        <dbReference type="ARBA" id="ARBA00007092"/>
    </source>
</evidence>
<dbReference type="SUPFAM" id="SSF56219">
    <property type="entry name" value="DNase I-like"/>
    <property type="match status" value="1"/>
</dbReference>
<feature type="domain" description="Endonuclease/exonuclease/phosphatase" evidence="9">
    <location>
        <begin position="4"/>
        <end position="267"/>
    </location>
</feature>
<dbReference type="InterPro" id="IPR005135">
    <property type="entry name" value="Endo/exonuclease/phosphatase"/>
</dbReference>
<comment type="cofactor">
    <cofactor evidence="7">
        <name>Mg(2+)</name>
        <dbReference type="ChEBI" id="CHEBI:18420"/>
    </cofactor>
    <cofactor evidence="7">
        <name>Mn(2+)</name>
        <dbReference type="ChEBI" id="CHEBI:29035"/>
    </cofactor>
    <text evidence="7">Probably binds two magnesium or manganese ions per subunit.</text>
</comment>
<feature type="binding site" evidence="7">
    <location>
        <position position="34"/>
    </location>
    <ligand>
        <name>Mg(2+)</name>
        <dbReference type="ChEBI" id="CHEBI:18420"/>
        <label>1</label>
    </ligand>
</feature>
<keyword evidence="7" id="KW-0464">Manganese</keyword>
<evidence type="ECO:0000259" key="9">
    <source>
        <dbReference type="Pfam" id="PF03372"/>
    </source>
</evidence>
<comment type="similarity">
    <text evidence="2">Belongs to the DNA repair enzymes AP/ExoA family.</text>
</comment>
<evidence type="ECO:0000256" key="4">
    <source>
        <dbReference type="ARBA" id="ARBA00022801"/>
    </source>
</evidence>
<evidence type="ECO:0000256" key="1">
    <source>
        <dbReference type="ARBA" id="ARBA00001936"/>
    </source>
</evidence>
<dbReference type="GO" id="GO:0004519">
    <property type="term" value="F:endonuclease activity"/>
    <property type="evidence" value="ECO:0007669"/>
    <property type="project" value="InterPro"/>
</dbReference>
<dbReference type="PROSITE" id="PS00728">
    <property type="entry name" value="AP_NUCLEASE_F1_3"/>
    <property type="match status" value="1"/>
</dbReference>
<keyword evidence="3 7" id="KW-0479">Metal-binding</keyword>
<evidence type="ECO:0000313" key="11">
    <source>
        <dbReference type="Proteomes" id="UP000182284"/>
    </source>
</evidence>
<evidence type="ECO:0000256" key="8">
    <source>
        <dbReference type="PIRSR" id="PIRSR604808-3"/>
    </source>
</evidence>
<accession>A0A1G7SS54</accession>
<feature type="active site" evidence="6">
    <location>
        <position position="116"/>
    </location>
</feature>
<feature type="binding site" evidence="7">
    <location>
        <position position="266"/>
    </location>
    <ligand>
        <name>Mg(2+)</name>
        <dbReference type="ChEBI" id="CHEBI:18420"/>
        <label>1</label>
    </ligand>
</feature>
<protein>
    <submittedName>
        <fullName evidence="10">Exodeoxyribonuclease III</fullName>
    </submittedName>
</protein>
<dbReference type="InterPro" id="IPR020848">
    <property type="entry name" value="AP_endonuclease_F1_CS"/>
</dbReference>
<evidence type="ECO:0000256" key="6">
    <source>
        <dbReference type="PIRSR" id="PIRSR604808-1"/>
    </source>
</evidence>
<organism evidence="10 11">
    <name type="scientific">Celeribacter baekdonensis</name>
    <dbReference type="NCBI Taxonomy" id="875171"/>
    <lineage>
        <taxon>Bacteria</taxon>
        <taxon>Pseudomonadati</taxon>
        <taxon>Pseudomonadota</taxon>
        <taxon>Alphaproteobacteria</taxon>
        <taxon>Rhodobacterales</taxon>
        <taxon>Roseobacteraceae</taxon>
        <taxon>Celeribacter</taxon>
    </lineage>
</organism>
<dbReference type="GO" id="GO:0006281">
    <property type="term" value="P:DNA repair"/>
    <property type="evidence" value="ECO:0007669"/>
    <property type="project" value="InterPro"/>
</dbReference>
<feature type="site" description="Transition state stabilizer" evidence="8">
    <location>
        <position position="168"/>
    </location>
</feature>
<dbReference type="RefSeq" id="WP_074646647.1">
    <property type="nucleotide sequence ID" value="NZ_FNBL01000015.1"/>
</dbReference>
<comment type="cofactor">
    <cofactor evidence="1">
        <name>Mn(2+)</name>
        <dbReference type="ChEBI" id="CHEBI:29035"/>
    </cofactor>
</comment>
<name>A0A1G7SS54_9RHOB</name>
<evidence type="ECO:0000256" key="5">
    <source>
        <dbReference type="ARBA" id="ARBA00022842"/>
    </source>
</evidence>
<dbReference type="GO" id="GO:0008311">
    <property type="term" value="F:double-stranded DNA 3'-5' DNA exonuclease activity"/>
    <property type="evidence" value="ECO:0007669"/>
    <property type="project" value="InterPro"/>
</dbReference>
<dbReference type="PROSITE" id="PS51435">
    <property type="entry name" value="AP_NUCLEASE_F1_4"/>
    <property type="match status" value="1"/>
</dbReference>
<feature type="binding site" evidence="7">
    <location>
        <position position="7"/>
    </location>
    <ligand>
        <name>Mg(2+)</name>
        <dbReference type="ChEBI" id="CHEBI:18420"/>
        <label>1</label>
    </ligand>
</feature>
<evidence type="ECO:0000256" key="3">
    <source>
        <dbReference type="ARBA" id="ARBA00022723"/>
    </source>
</evidence>
<dbReference type="OrthoDB" id="9803914at2"/>
<dbReference type="NCBIfam" id="TIGR00633">
    <property type="entry name" value="xth"/>
    <property type="match status" value="1"/>
</dbReference>
<dbReference type="PANTHER" id="PTHR43250:SF2">
    <property type="entry name" value="EXODEOXYRIBONUCLEASE III"/>
    <property type="match status" value="1"/>
</dbReference>
<dbReference type="Pfam" id="PF03372">
    <property type="entry name" value="Exo_endo_phos"/>
    <property type="match status" value="1"/>
</dbReference>
<dbReference type="CDD" id="cd09086">
    <property type="entry name" value="ExoIII-like_AP-endo"/>
    <property type="match status" value="1"/>
</dbReference>
<dbReference type="Gene3D" id="3.60.10.10">
    <property type="entry name" value="Endonuclease/exonuclease/phosphatase"/>
    <property type="match status" value="1"/>
</dbReference>
<dbReference type="PANTHER" id="PTHR43250">
    <property type="entry name" value="EXODEOXYRIBONUCLEASE III"/>
    <property type="match status" value="1"/>
</dbReference>
<dbReference type="EMBL" id="FNBL01000015">
    <property type="protein sequence ID" value="SDG25895.1"/>
    <property type="molecule type" value="Genomic_DNA"/>
</dbReference>
<dbReference type="Proteomes" id="UP000182284">
    <property type="component" value="Unassembled WGS sequence"/>
</dbReference>
<dbReference type="GO" id="GO:0003677">
    <property type="term" value="F:DNA binding"/>
    <property type="evidence" value="ECO:0007669"/>
    <property type="project" value="InterPro"/>
</dbReference>
<feature type="active site" description="Proton acceptor" evidence="6">
    <location>
        <position position="267"/>
    </location>
</feature>
<dbReference type="InterPro" id="IPR037493">
    <property type="entry name" value="ExoIII-like"/>
</dbReference>
<sequence>MKIASFNINGIKARVEALQEWLKEAEPDVAILQEIKSVDENFPRDLFEDMGYNVETHGQKSFNGVALLSKRPLEDVTRGLPGAEGAGRDGDDDVEARYIEATVVGDTQAIRICGLYLPNGNPVELTPEGAPVLGSKYDFKLKWFARLEARARALMTEEQPFLMAGDFNLIPQPEDAKRPEAWADDALFRLDSRAAFRRLMNLGFTDALRVKNNAPNTYTFWDYQGGAFDKNDGIRIDHFLLSPQAADLLRDCQIDAYTRAKAKPSDHVPIWVDLDL</sequence>
<dbReference type="GO" id="GO:0046872">
    <property type="term" value="F:metal ion binding"/>
    <property type="evidence" value="ECO:0007669"/>
    <property type="project" value="UniProtKB-KW"/>
</dbReference>
<dbReference type="InterPro" id="IPR004808">
    <property type="entry name" value="AP_endonuc_1"/>
</dbReference>
<feature type="site" description="Important for catalytic activity" evidence="8">
    <location>
        <position position="237"/>
    </location>
</feature>
<dbReference type="NCBIfam" id="TIGR00195">
    <property type="entry name" value="exoDNase_III"/>
    <property type="match status" value="1"/>
</dbReference>
<reference evidence="10 11" key="1">
    <citation type="submission" date="2016-10" db="EMBL/GenBank/DDBJ databases">
        <authorList>
            <person name="de Groot N.N."/>
        </authorList>
    </citation>
    <scope>NUCLEOTIDE SEQUENCE [LARGE SCALE GENOMIC DNA]</scope>
    <source>
        <strain evidence="10 11">DSM 27375</strain>
    </source>
</reference>
<feature type="binding site" evidence="7">
    <location>
        <position position="267"/>
    </location>
    <ligand>
        <name>Mg(2+)</name>
        <dbReference type="ChEBI" id="CHEBI:18420"/>
        <label>1</label>
    </ligand>
</feature>
<feature type="binding site" evidence="7">
    <location>
        <position position="168"/>
    </location>
    <ligand>
        <name>Mg(2+)</name>
        <dbReference type="ChEBI" id="CHEBI:18420"/>
        <label>1</label>
    </ligand>
</feature>
<keyword evidence="5 7" id="KW-0460">Magnesium</keyword>